<protein>
    <submittedName>
        <fullName evidence="2">Uncharacterized protein</fullName>
    </submittedName>
</protein>
<dbReference type="EMBL" id="CAMXCT020001067">
    <property type="protein sequence ID" value="CAL1139653.1"/>
    <property type="molecule type" value="Genomic_DNA"/>
</dbReference>
<evidence type="ECO:0000256" key="1">
    <source>
        <dbReference type="SAM" id="SignalP"/>
    </source>
</evidence>
<accession>A0A9P1C7W2</accession>
<comment type="caution">
    <text evidence="2">The sequence shown here is derived from an EMBL/GenBank/DDBJ whole genome shotgun (WGS) entry which is preliminary data.</text>
</comment>
<reference evidence="2" key="1">
    <citation type="submission" date="2022-10" db="EMBL/GenBank/DDBJ databases">
        <authorList>
            <person name="Chen Y."/>
            <person name="Dougan E. K."/>
            <person name="Chan C."/>
            <person name="Rhodes N."/>
            <person name="Thang M."/>
        </authorList>
    </citation>
    <scope>NUCLEOTIDE SEQUENCE</scope>
</reference>
<evidence type="ECO:0000313" key="4">
    <source>
        <dbReference type="Proteomes" id="UP001152797"/>
    </source>
</evidence>
<sequence length="482" mass="53777">MGLCGCMCRVCLCLLALPLLLICSVCIPEVELAYIRFVETYTIGVPPLRLLLLILGQVPRIWEHGPLGVGPVWNPRLIYAVDGYKTGGLLPFPNPENFTRGYMLARVSYEKVRAVHHNPHLKRDGKRFIGVETAKVPKGYFSEGVLPTLLQMNTDDPLRYAHRDLLSAAMPSIAQHFEPPEFKPLPDISPIDLVQDISWHLKIPFPKVVSTMVQNIFAYTFFRHAFGVELSNDELPLLREWLGVPGKLFLGIVSEAGGKHCQGLAKVFEDKVAASEWGRQFMEEAESRGLNGIERLRKTVFEFSFAGFGGDGPGGALATMKMLRFIQKSPEKYVPLFKKDPEAFVLEVIRTQGGGGAGVNPWVVEKTQSYKLGTGNVLTEYAGHYGATIALHANHDPSVFGGPSADQQYAMTFIPGRENADRMLTFVGELREIRKCPNVTGCDAAPRFCLGTFMLQRIMKQIGFYYIQGLEDQLGRREHEEM</sequence>
<dbReference type="Proteomes" id="UP001152797">
    <property type="component" value="Unassembled WGS sequence"/>
</dbReference>
<reference evidence="3" key="2">
    <citation type="submission" date="2024-04" db="EMBL/GenBank/DDBJ databases">
        <authorList>
            <person name="Chen Y."/>
            <person name="Shah S."/>
            <person name="Dougan E. K."/>
            <person name="Thang M."/>
            <person name="Chan C."/>
        </authorList>
    </citation>
    <scope>NUCLEOTIDE SEQUENCE [LARGE SCALE GENOMIC DNA]</scope>
</reference>
<dbReference type="EMBL" id="CAMXCT030001067">
    <property type="protein sequence ID" value="CAL4773590.1"/>
    <property type="molecule type" value="Genomic_DNA"/>
</dbReference>
<name>A0A9P1C7W2_9DINO</name>
<dbReference type="EMBL" id="CAMXCT010001067">
    <property type="protein sequence ID" value="CAI3986278.1"/>
    <property type="molecule type" value="Genomic_DNA"/>
</dbReference>
<feature type="signal peptide" evidence="1">
    <location>
        <begin position="1"/>
        <end position="32"/>
    </location>
</feature>
<dbReference type="OrthoDB" id="423246at2759"/>
<feature type="chain" id="PRO_5043270169" evidence="1">
    <location>
        <begin position="33"/>
        <end position="482"/>
    </location>
</feature>
<evidence type="ECO:0000313" key="3">
    <source>
        <dbReference type="EMBL" id="CAL1139653.1"/>
    </source>
</evidence>
<organism evidence="2">
    <name type="scientific">Cladocopium goreaui</name>
    <dbReference type="NCBI Taxonomy" id="2562237"/>
    <lineage>
        <taxon>Eukaryota</taxon>
        <taxon>Sar</taxon>
        <taxon>Alveolata</taxon>
        <taxon>Dinophyceae</taxon>
        <taxon>Suessiales</taxon>
        <taxon>Symbiodiniaceae</taxon>
        <taxon>Cladocopium</taxon>
    </lineage>
</organism>
<proteinExistence type="predicted"/>
<dbReference type="AlphaFoldDB" id="A0A9P1C7W2"/>
<keyword evidence="4" id="KW-1185">Reference proteome</keyword>
<evidence type="ECO:0000313" key="2">
    <source>
        <dbReference type="EMBL" id="CAI3986278.1"/>
    </source>
</evidence>
<keyword evidence="1" id="KW-0732">Signal</keyword>
<gene>
    <name evidence="2" type="ORF">C1SCF055_LOCUS13644</name>
</gene>